<keyword evidence="1" id="KW-1133">Transmembrane helix</keyword>
<gene>
    <name evidence="3" type="ORF">PGLA1383_LOCUS31563</name>
</gene>
<comment type="caution">
    <text evidence="3">The sequence shown here is derived from an EMBL/GenBank/DDBJ whole genome shotgun (WGS) entry which is preliminary data.</text>
</comment>
<dbReference type="InterPro" id="IPR008144">
    <property type="entry name" value="Guanylate_kin-like_dom"/>
</dbReference>
<proteinExistence type="predicted"/>
<dbReference type="Proteomes" id="UP000654075">
    <property type="component" value="Unassembled WGS sequence"/>
</dbReference>
<name>A0A813FJA8_POLGL</name>
<keyword evidence="4" id="KW-1185">Reference proteome</keyword>
<evidence type="ECO:0000259" key="2">
    <source>
        <dbReference type="PROSITE" id="PS50052"/>
    </source>
</evidence>
<sequence length="522" mass="56073">MEVRLAAVRWPSASHRAYTTPIASSCSSSSSSSRRNCSAAVRLEGAHVGATSPHCTTGRRALSALGLPALVATLRRRHRRWSQGAERAGATCLCATAEARATGTKSTARRPSTNTAAPVRRAMRAEEYAKMKRQSLLDAAIVGAIGSLLVGLNSGPTAAAGFVVGIAFGTVYLLLLQRDVDSLSPGNTPFDLLNPLRILRFLLPLILVLVLGLQSAFTLGFDTWLDGLRWEPGANFTGFVTSPPALFSALLGYSLATLTLPLRGLADSVPEVRTLVKAVPGSLGVALRLTDEADSRKGESSEENQPVEVVPVLLVTGPRGCGKTTLANQLRQRNAKFQEPEWVVTAQSSSTGVERRELISGTEFEILAEAGSLAVRYKRCGDDLEQIDLGLPAMAVLQAAAAGACVLDVDPPTARTLLGYPWQTLFNDAFPGRKVELRVIAVWVSLKTLDNVMERNRVRLEAQGLSPAAAQKQLKLLRTQATSDIEWALTSGNFDFTIFNEDEEAASAELDRAARYCFEDPF</sequence>
<feature type="domain" description="Guanylate kinase-like" evidence="2">
    <location>
        <begin position="310"/>
        <end position="515"/>
    </location>
</feature>
<protein>
    <recommendedName>
        <fullName evidence="2">Guanylate kinase-like domain-containing protein</fullName>
    </recommendedName>
</protein>
<dbReference type="PROSITE" id="PS50052">
    <property type="entry name" value="GUANYLATE_KINASE_2"/>
    <property type="match status" value="1"/>
</dbReference>
<organism evidence="3 4">
    <name type="scientific">Polarella glacialis</name>
    <name type="common">Dinoflagellate</name>
    <dbReference type="NCBI Taxonomy" id="89957"/>
    <lineage>
        <taxon>Eukaryota</taxon>
        <taxon>Sar</taxon>
        <taxon>Alveolata</taxon>
        <taxon>Dinophyceae</taxon>
        <taxon>Suessiales</taxon>
        <taxon>Suessiaceae</taxon>
        <taxon>Polarella</taxon>
    </lineage>
</organism>
<evidence type="ECO:0000256" key="1">
    <source>
        <dbReference type="SAM" id="Phobius"/>
    </source>
</evidence>
<feature type="transmembrane region" description="Helical" evidence="1">
    <location>
        <begin position="135"/>
        <end position="152"/>
    </location>
</feature>
<dbReference type="InterPro" id="IPR027417">
    <property type="entry name" value="P-loop_NTPase"/>
</dbReference>
<dbReference type="Gene3D" id="3.40.50.300">
    <property type="entry name" value="P-loop containing nucleotide triphosphate hydrolases"/>
    <property type="match status" value="1"/>
</dbReference>
<feature type="transmembrane region" description="Helical" evidence="1">
    <location>
        <begin position="198"/>
        <end position="225"/>
    </location>
</feature>
<keyword evidence="1" id="KW-0472">Membrane</keyword>
<feature type="transmembrane region" description="Helical" evidence="1">
    <location>
        <begin position="158"/>
        <end position="177"/>
    </location>
</feature>
<dbReference type="OrthoDB" id="6334211at2759"/>
<reference evidence="3" key="1">
    <citation type="submission" date="2021-02" db="EMBL/GenBank/DDBJ databases">
        <authorList>
            <person name="Dougan E. K."/>
            <person name="Rhodes N."/>
            <person name="Thang M."/>
            <person name="Chan C."/>
        </authorList>
    </citation>
    <scope>NUCLEOTIDE SEQUENCE</scope>
</reference>
<dbReference type="EMBL" id="CAJNNV010025315">
    <property type="protein sequence ID" value="CAE8613819.1"/>
    <property type="molecule type" value="Genomic_DNA"/>
</dbReference>
<accession>A0A813FJA8</accession>
<dbReference type="SUPFAM" id="SSF52540">
    <property type="entry name" value="P-loop containing nucleoside triphosphate hydrolases"/>
    <property type="match status" value="1"/>
</dbReference>
<evidence type="ECO:0000313" key="3">
    <source>
        <dbReference type="EMBL" id="CAE8613819.1"/>
    </source>
</evidence>
<dbReference type="AlphaFoldDB" id="A0A813FJA8"/>
<keyword evidence="1" id="KW-0812">Transmembrane</keyword>
<evidence type="ECO:0000313" key="4">
    <source>
        <dbReference type="Proteomes" id="UP000654075"/>
    </source>
</evidence>